<accession>A0A1X7UY23</accession>
<evidence type="ECO:0000256" key="1">
    <source>
        <dbReference type="SAM" id="Phobius"/>
    </source>
</evidence>
<dbReference type="EnsemblMetazoa" id="Aqu2.1.32596_001">
    <property type="protein sequence ID" value="Aqu2.1.32596_001"/>
    <property type="gene ID" value="Aqu2.1.32596"/>
</dbReference>
<keyword evidence="1" id="KW-0472">Membrane</keyword>
<dbReference type="InParanoid" id="A0A1X7UY23"/>
<dbReference type="AlphaFoldDB" id="A0A1X7UY23"/>
<proteinExistence type="predicted"/>
<keyword evidence="1" id="KW-1133">Transmembrane helix</keyword>
<evidence type="ECO:0000313" key="2">
    <source>
        <dbReference type="EnsemblMetazoa" id="Aqu2.1.32596_001"/>
    </source>
</evidence>
<protein>
    <submittedName>
        <fullName evidence="2">Uncharacterized protein</fullName>
    </submittedName>
</protein>
<feature type="transmembrane region" description="Helical" evidence="1">
    <location>
        <begin position="660"/>
        <end position="686"/>
    </location>
</feature>
<dbReference type="InterPro" id="IPR011050">
    <property type="entry name" value="Pectin_lyase_fold/virulence"/>
</dbReference>
<name>A0A1X7UY23_AMPQE</name>
<reference evidence="2" key="1">
    <citation type="submission" date="2017-05" db="UniProtKB">
        <authorList>
            <consortium name="EnsemblMetazoa"/>
        </authorList>
    </citation>
    <scope>IDENTIFICATION</scope>
</reference>
<dbReference type="SUPFAM" id="SSF51126">
    <property type="entry name" value="Pectin lyase-like"/>
    <property type="match status" value="1"/>
</dbReference>
<sequence>MSQYNNSIFYFIGTSDINDDVNMTAVRNVTLHGLDQSCLISSRSNKRSILIYNSSHVIISNMLVYNLGVIARSSSNVTITNSSFNGTEAVKTLFSIKLNNAFDVKVSSSVFNAYSLDIMYKPLPVCSTELLHYSLIVTNVTLNNSWMKLSTYHGASYNLSAIFHNYYIILHSHSLFILGDSLFSFNIKNASFRSLLLEGIYPLYIEFSENLKSVECEFPGIQLVSTFLIEDSQFRDNWYGIMILKDSCLISNNTRTGLYIDEKFLTSVQINITDTELIGNKGNVILNSFSISLSNVTVANSTSTGLTLRLSIVTTENNLIFKNNTGVVGGGLAINGSSQLIVSSSANLEFIDNHASYKGGGIYVQETSKSGITLEAPNIPLTLINNSAGIFGDDIYGYTTHHGSNRFNLTNRNISSTGDIRKIQFCNFTNLKNASDNSSNKQIYPGQALKFHMALFGNDYFGSLNVTDGLLEIRDGLTPDSAHTVDHVYVRSKPDTNCSSPIEYKPNHPPSHVEHAMVFATQVVIEINYLIYWDYIVNECPIGFSVDSSQGRSICACSQSVSRENVTCSITSLNITHNGLLWIGTYDTSTPFNANATNPNACIINEDCLLYCSPNPVTFKLNHTDTQCVDNRGRRMCGSCRDGYSLLMGSNKCGKCHDNYMMIAWIALFAVMGVLLVVLLIALNLTKYLSHFRMFKSWSRFKPIIDAYSGPMKDEYRFWPGLLLVARIPVLLTVTFLKNESRVLLLAVAAIILSLSFIFGGVYRKKLNNLSHMKCYDALTKKLFKKQDEDDDPLLDATESHLTVDEQRRAMVPSCTDYVRRESVVELF</sequence>
<keyword evidence="1" id="KW-0812">Transmembrane</keyword>
<feature type="transmembrane region" description="Helical" evidence="1">
    <location>
        <begin position="718"/>
        <end position="737"/>
    </location>
</feature>
<organism evidence="2">
    <name type="scientific">Amphimedon queenslandica</name>
    <name type="common">Sponge</name>
    <dbReference type="NCBI Taxonomy" id="400682"/>
    <lineage>
        <taxon>Eukaryota</taxon>
        <taxon>Metazoa</taxon>
        <taxon>Porifera</taxon>
        <taxon>Demospongiae</taxon>
        <taxon>Heteroscleromorpha</taxon>
        <taxon>Haplosclerida</taxon>
        <taxon>Niphatidae</taxon>
        <taxon>Amphimedon</taxon>
    </lineage>
</organism>
<feature type="transmembrane region" description="Helical" evidence="1">
    <location>
        <begin position="743"/>
        <end position="763"/>
    </location>
</feature>